<gene>
    <name evidence="1" type="ORF">E6K72_12710</name>
</gene>
<dbReference type="Gene3D" id="1.25.40.10">
    <property type="entry name" value="Tetratricopeptide repeat domain"/>
    <property type="match status" value="1"/>
</dbReference>
<sequence length="434" mass="47741">MGRTERLAQKDSLLLGPELAEALEALSRPRDAAQVAIEAWVASPLQPDWTREVLARAEDAAPRDVRDMVRRAATRYPDRTDLARATAHLEWKLGDLRAALKTLAAAEHSEARPRLRFTFAQELMAANTTRDSTGAIETWLDLAGDTGYDASYRTASARRAWDVILARNAEREFAPRLQKALADLPLKGMSDELRLGLARGLREAGRTSEARALLTPESGRGDVPEFAAERALSDLRDGPPARALPGLRAAAERSPEQTFRYAEALFFAGETDSAHAWYEKVTADPRGPFTGAALERLYLLEENGSQDALPTFGRIAYEEWRGETKRAGALTDSLFRALPPGPLWAEAALTLSAQRAAAGDAAGALEPLLAVADSLPDGRLAPVARARAGDVYMQLKDDSRAAAQYEECLSRYPKSWNAPEVRRKLESLRRERRF</sequence>
<comment type="caution">
    <text evidence="1">The sequence shown here is derived from an EMBL/GenBank/DDBJ whole genome shotgun (WGS) entry which is preliminary data.</text>
</comment>
<dbReference type="AlphaFoldDB" id="A0A538SBV2"/>
<name>A0A538SBV2_UNCEI</name>
<proteinExistence type="predicted"/>
<evidence type="ECO:0008006" key="3">
    <source>
        <dbReference type="Google" id="ProtNLM"/>
    </source>
</evidence>
<reference evidence="1 2" key="1">
    <citation type="journal article" date="2019" name="Nat. Microbiol.">
        <title>Mediterranean grassland soil C-N compound turnover is dependent on rainfall and depth, and is mediated by genomically divergent microorganisms.</title>
        <authorList>
            <person name="Diamond S."/>
            <person name="Andeer P.F."/>
            <person name="Li Z."/>
            <person name="Crits-Christoph A."/>
            <person name="Burstein D."/>
            <person name="Anantharaman K."/>
            <person name="Lane K.R."/>
            <person name="Thomas B.C."/>
            <person name="Pan C."/>
            <person name="Northen T.R."/>
            <person name="Banfield J.F."/>
        </authorList>
    </citation>
    <scope>NUCLEOTIDE SEQUENCE [LARGE SCALE GENOMIC DNA]</scope>
    <source>
        <strain evidence="1">WS_2</strain>
    </source>
</reference>
<dbReference type="EMBL" id="VBOS01000467">
    <property type="protein sequence ID" value="TMQ48844.1"/>
    <property type="molecule type" value="Genomic_DNA"/>
</dbReference>
<organism evidence="1 2">
    <name type="scientific">Eiseniibacteriota bacterium</name>
    <dbReference type="NCBI Taxonomy" id="2212470"/>
    <lineage>
        <taxon>Bacteria</taxon>
        <taxon>Candidatus Eiseniibacteriota</taxon>
    </lineage>
</organism>
<dbReference type="Proteomes" id="UP000317716">
    <property type="component" value="Unassembled WGS sequence"/>
</dbReference>
<dbReference type="SUPFAM" id="SSF48452">
    <property type="entry name" value="TPR-like"/>
    <property type="match status" value="1"/>
</dbReference>
<dbReference type="InterPro" id="IPR011990">
    <property type="entry name" value="TPR-like_helical_dom_sf"/>
</dbReference>
<evidence type="ECO:0000313" key="2">
    <source>
        <dbReference type="Proteomes" id="UP000317716"/>
    </source>
</evidence>
<accession>A0A538SBV2</accession>
<evidence type="ECO:0000313" key="1">
    <source>
        <dbReference type="EMBL" id="TMQ48844.1"/>
    </source>
</evidence>
<protein>
    <recommendedName>
        <fullName evidence="3">Tetratricopeptide repeat protein</fullName>
    </recommendedName>
</protein>